<feature type="region of interest" description="Disordered" evidence="1">
    <location>
        <begin position="65"/>
        <end position="209"/>
    </location>
</feature>
<feature type="compositionally biased region" description="Polar residues" evidence="1">
    <location>
        <begin position="230"/>
        <end position="251"/>
    </location>
</feature>
<dbReference type="EMBL" id="MLYV02001019">
    <property type="protein sequence ID" value="PSR74147.1"/>
    <property type="molecule type" value="Genomic_DNA"/>
</dbReference>
<dbReference type="AlphaFoldDB" id="A0A2R6NP03"/>
<feature type="compositionally biased region" description="Polar residues" evidence="1">
    <location>
        <begin position="65"/>
        <end position="91"/>
    </location>
</feature>
<reference evidence="2 3" key="1">
    <citation type="submission" date="2018-02" db="EMBL/GenBank/DDBJ databases">
        <title>Genome sequence of the basidiomycete white-rot fungus Phlebia centrifuga.</title>
        <authorList>
            <person name="Granchi Z."/>
            <person name="Peng M."/>
            <person name="de Vries R.P."/>
            <person name="Hilden K."/>
            <person name="Makela M.R."/>
            <person name="Grigoriev I."/>
            <person name="Riley R."/>
        </authorList>
    </citation>
    <scope>NUCLEOTIDE SEQUENCE [LARGE SCALE GENOMIC DNA]</scope>
    <source>
        <strain evidence="2 3">FBCC195</strain>
    </source>
</reference>
<sequence length="396" mass="42728">MSISNYDTAIRNQSEATTHSRGSSPPADSHNDAHSQRKSKSAAPFRSVGMSSVNALKTLNSGWQVWANPSSDSRNTPASSAATIPESSPSQAEGAYRSGLGAEHWNNARATSGSWDEDLSPPVSLNTTRQRQAGSTQVSSLGSNSLVLPKANQYSPQRYDSTASNTPSRYSAASPTRAPYGSSNSPFSAQQPLVHSNHAPSYDPAQAPSTIDHDLSAAMRGMAVEDEFSANQAYRQPQPSTAGGQPQSSAPQHARGPHPLQQSRGPYSGYPQADYAAYYAGPSRVEYPYPYEPYRHGDSMYASSPALSASSPAPSGYPAVAPQNIHPHSVPDLRGQQFYDYSSPGRPHSQFYYPSQPMMYHAPPSPMIRGPVHSKKRSMQVWANYAFVGYKLTEQL</sequence>
<keyword evidence="3" id="KW-1185">Reference proteome</keyword>
<proteinExistence type="predicted"/>
<feature type="region of interest" description="Disordered" evidence="1">
    <location>
        <begin position="1"/>
        <end position="47"/>
    </location>
</feature>
<dbReference type="OrthoDB" id="668540at2759"/>
<name>A0A2R6NP03_9APHY</name>
<evidence type="ECO:0000256" key="1">
    <source>
        <dbReference type="SAM" id="MobiDB-lite"/>
    </source>
</evidence>
<organism evidence="2 3">
    <name type="scientific">Hermanssonia centrifuga</name>
    <dbReference type="NCBI Taxonomy" id="98765"/>
    <lineage>
        <taxon>Eukaryota</taxon>
        <taxon>Fungi</taxon>
        <taxon>Dikarya</taxon>
        <taxon>Basidiomycota</taxon>
        <taxon>Agaricomycotina</taxon>
        <taxon>Agaricomycetes</taxon>
        <taxon>Polyporales</taxon>
        <taxon>Meruliaceae</taxon>
        <taxon>Hermanssonia</taxon>
    </lineage>
</organism>
<gene>
    <name evidence="2" type="ORF">PHLCEN_2v10103</name>
</gene>
<evidence type="ECO:0000313" key="3">
    <source>
        <dbReference type="Proteomes" id="UP000186601"/>
    </source>
</evidence>
<feature type="region of interest" description="Disordered" evidence="1">
    <location>
        <begin position="230"/>
        <end position="268"/>
    </location>
</feature>
<feature type="compositionally biased region" description="Polar residues" evidence="1">
    <location>
        <begin position="1"/>
        <end position="23"/>
    </location>
</feature>
<feature type="compositionally biased region" description="Polar residues" evidence="1">
    <location>
        <begin position="123"/>
        <end position="174"/>
    </location>
</feature>
<accession>A0A2R6NP03</accession>
<feature type="compositionally biased region" description="Polar residues" evidence="1">
    <location>
        <begin position="181"/>
        <end position="194"/>
    </location>
</feature>
<evidence type="ECO:0000313" key="2">
    <source>
        <dbReference type="EMBL" id="PSR74147.1"/>
    </source>
</evidence>
<protein>
    <submittedName>
        <fullName evidence="2">Uncharacterized protein</fullName>
    </submittedName>
</protein>
<dbReference type="Proteomes" id="UP000186601">
    <property type="component" value="Unassembled WGS sequence"/>
</dbReference>
<comment type="caution">
    <text evidence="2">The sequence shown here is derived from an EMBL/GenBank/DDBJ whole genome shotgun (WGS) entry which is preliminary data.</text>
</comment>
<dbReference type="STRING" id="98765.A0A2R6NP03"/>